<dbReference type="PIRSF" id="PIRSF016493">
    <property type="entry name" value="Glycyl_aminpptds"/>
    <property type="match status" value="1"/>
</dbReference>
<accession>A0ABY7THB9</accession>
<keyword evidence="1" id="KW-0732">Signal</keyword>
<dbReference type="InterPro" id="IPR027268">
    <property type="entry name" value="Peptidase_M4/M1_CTD_sf"/>
</dbReference>
<sequence>MPLKSLAALFLAATALPAFAQNSAPQPVPYADPIPAAKDVPYPGTMTVAIDATDTQRGIFRIKQTVPVAGPGPLTMLYPKWIPGAHSPSGQIASVAGVVITANGKPLEWTRDPVDVYAFTVVVPAGVKSIDVAFQYLSATAGPQGRIVATPDMLNLQWISQTLYPAGYFTRQIPVSASVTYPEGFKAATALEVASTSGNTVNYKTVSYETLADSPIYAGRYYRQELLGPGVRLNVIGDAPKDIVIKPEVLQLHKNLYTQAVKTFGAQHYDHYDFLFSISEKMGGNGLEHQRSSENGVGIGYFTDWDASLTDHDLLPHEYTHSWNGKYRRGADAWTPDFRTPMRDSMLWVYEGQTQFWGHILSARSGMVSKEDALGLLANDAAVYDYRAGRNWRPVIDTTNDPIIAQRRPKPWLSWQRSEDYYVEGSLTWLDANAIIAEKSGGTKSMDDFARAFFGVRDRDWGQLTYDFDTVVETLNSVVPYDWATFLKEHIYSIRPRAPLDWIAKGGYRLDYTPEPTNFTKRAEKSRKAIDLSYSLGLSIGKEGAVSGVMWDGPAFDQGITIGTTIVAVAGRAYSDDGIKAAITEAAKTKAPVKLLIKQGDLYRPIEIAYFGGLRYPRLVKIGTGEGSLDALLAPRK</sequence>
<dbReference type="EMBL" id="CP117411">
    <property type="protein sequence ID" value="WCT72448.1"/>
    <property type="molecule type" value="Genomic_DNA"/>
</dbReference>
<dbReference type="Gene3D" id="1.10.390.10">
    <property type="entry name" value="Neutral Protease Domain 2"/>
    <property type="match status" value="1"/>
</dbReference>
<dbReference type="Gene3D" id="2.60.40.3650">
    <property type="match status" value="1"/>
</dbReference>
<evidence type="ECO:0000313" key="4">
    <source>
        <dbReference type="EMBL" id="WCT72448.1"/>
    </source>
</evidence>
<dbReference type="InterPro" id="IPR007963">
    <property type="entry name" value="Peptidase_M61_catalytic"/>
</dbReference>
<gene>
    <name evidence="4" type="ORF">PQ455_12470</name>
</gene>
<evidence type="ECO:0000259" key="2">
    <source>
        <dbReference type="Pfam" id="PF05299"/>
    </source>
</evidence>
<dbReference type="RefSeq" id="WP_273686409.1">
    <property type="nucleotide sequence ID" value="NZ_CP117411.1"/>
</dbReference>
<feature type="chain" id="PRO_5047548975" evidence="1">
    <location>
        <begin position="21"/>
        <end position="637"/>
    </location>
</feature>
<dbReference type="InterPro" id="IPR036034">
    <property type="entry name" value="PDZ_sf"/>
</dbReference>
<evidence type="ECO:0000313" key="5">
    <source>
        <dbReference type="Proteomes" id="UP001220395"/>
    </source>
</evidence>
<dbReference type="Pfam" id="PF05299">
    <property type="entry name" value="Peptidase_M61"/>
    <property type="match status" value="1"/>
</dbReference>
<reference evidence="4 5" key="1">
    <citation type="submission" date="2023-02" db="EMBL/GenBank/DDBJ databases">
        <title>Genome sequence of Sphingomonas naphthae.</title>
        <authorList>
            <person name="Kim S."/>
            <person name="Heo J."/>
            <person name="Kwon S.-W."/>
        </authorList>
    </citation>
    <scope>NUCLEOTIDE SEQUENCE [LARGE SCALE GENOMIC DNA]</scope>
    <source>
        <strain evidence="4 5">KACC 18716</strain>
    </source>
</reference>
<dbReference type="Pfam" id="PF17899">
    <property type="entry name" value="Peptidase_M61_N"/>
    <property type="match status" value="1"/>
</dbReference>
<feature type="domain" description="Peptidase M61 N-terminal" evidence="3">
    <location>
        <begin position="48"/>
        <end position="220"/>
    </location>
</feature>
<feature type="signal peptide" evidence="1">
    <location>
        <begin position="1"/>
        <end position="20"/>
    </location>
</feature>
<protein>
    <submittedName>
        <fullName evidence="4">Peptidase M61</fullName>
    </submittedName>
</protein>
<dbReference type="Proteomes" id="UP001220395">
    <property type="component" value="Chromosome"/>
</dbReference>
<name>A0ABY7THB9_9SPHN</name>
<dbReference type="InterPro" id="IPR040756">
    <property type="entry name" value="Peptidase_M61_N"/>
</dbReference>
<evidence type="ECO:0000259" key="3">
    <source>
        <dbReference type="Pfam" id="PF17899"/>
    </source>
</evidence>
<feature type="domain" description="Peptidase M61 catalytic" evidence="2">
    <location>
        <begin position="313"/>
        <end position="427"/>
    </location>
</feature>
<dbReference type="SUPFAM" id="SSF50156">
    <property type="entry name" value="PDZ domain-like"/>
    <property type="match status" value="1"/>
</dbReference>
<dbReference type="InterPro" id="IPR024191">
    <property type="entry name" value="Peptidase_M61"/>
</dbReference>
<organism evidence="4 5">
    <name type="scientific">Sphingomonas naphthae</name>
    <dbReference type="NCBI Taxonomy" id="1813468"/>
    <lineage>
        <taxon>Bacteria</taxon>
        <taxon>Pseudomonadati</taxon>
        <taxon>Pseudomonadota</taxon>
        <taxon>Alphaproteobacteria</taxon>
        <taxon>Sphingomonadales</taxon>
        <taxon>Sphingomonadaceae</taxon>
        <taxon>Sphingomonas</taxon>
    </lineage>
</organism>
<proteinExistence type="predicted"/>
<evidence type="ECO:0000256" key="1">
    <source>
        <dbReference type="SAM" id="SignalP"/>
    </source>
</evidence>
<keyword evidence="5" id="KW-1185">Reference proteome</keyword>